<dbReference type="EMBL" id="VDEP01000382">
    <property type="protein sequence ID" value="KAA1091776.1"/>
    <property type="molecule type" value="Genomic_DNA"/>
</dbReference>
<accession>A0A5B0NT12</accession>
<comment type="caution">
    <text evidence="1">The sequence shown here is derived from an EMBL/GenBank/DDBJ whole genome shotgun (WGS) entry which is preliminary data.</text>
</comment>
<evidence type="ECO:0000313" key="1">
    <source>
        <dbReference type="EMBL" id="KAA1091776.1"/>
    </source>
</evidence>
<dbReference type="AlphaFoldDB" id="A0A5B0NT12"/>
<evidence type="ECO:0000313" key="2">
    <source>
        <dbReference type="Proteomes" id="UP000325313"/>
    </source>
</evidence>
<gene>
    <name evidence="1" type="ORF">PGTUg99_003388</name>
</gene>
<name>A0A5B0NT12_PUCGR</name>
<protein>
    <submittedName>
        <fullName evidence="1">Uncharacterized protein</fullName>
    </submittedName>
</protein>
<dbReference type="Proteomes" id="UP000325313">
    <property type="component" value="Unassembled WGS sequence"/>
</dbReference>
<reference evidence="1 2" key="1">
    <citation type="submission" date="2019-05" db="EMBL/GenBank/DDBJ databases">
        <title>Emergence of the Ug99 lineage of the wheat stem rust pathogen through somatic hybridization.</title>
        <authorList>
            <person name="Li F."/>
            <person name="Upadhyaya N.M."/>
            <person name="Sperschneider J."/>
            <person name="Matny O."/>
            <person name="Nguyen-Phuc H."/>
            <person name="Mago R."/>
            <person name="Raley C."/>
            <person name="Miller M.E."/>
            <person name="Silverstein K.A.T."/>
            <person name="Henningsen E."/>
            <person name="Hirsch C.D."/>
            <person name="Visser B."/>
            <person name="Pretorius Z.A."/>
            <person name="Steffenson B.J."/>
            <person name="Schwessinger B."/>
            <person name="Dodds P.N."/>
            <person name="Figueroa M."/>
        </authorList>
    </citation>
    <scope>NUCLEOTIDE SEQUENCE [LARGE SCALE GENOMIC DNA]</scope>
    <source>
        <strain evidence="1 2">Ug99</strain>
    </source>
</reference>
<sequence>MNHLSGRLEYRLCDSWQCGLAACCPQPVGGSTEATRACRLLVFSHPLKLWHCCLGRRVNGGADNSTVATCLRGLGSVVVILRGVERSTKDSTLVELPSSRCSRRVGYWQECNRAVNVDELPYFLLSKLNDTPL</sequence>
<organism evidence="1 2">
    <name type="scientific">Puccinia graminis f. sp. tritici</name>
    <dbReference type="NCBI Taxonomy" id="56615"/>
    <lineage>
        <taxon>Eukaryota</taxon>
        <taxon>Fungi</taxon>
        <taxon>Dikarya</taxon>
        <taxon>Basidiomycota</taxon>
        <taxon>Pucciniomycotina</taxon>
        <taxon>Pucciniomycetes</taxon>
        <taxon>Pucciniales</taxon>
        <taxon>Pucciniaceae</taxon>
        <taxon>Puccinia</taxon>
    </lineage>
</organism>
<proteinExistence type="predicted"/>